<dbReference type="AlphaFoldDB" id="A0A482V9G1"/>
<evidence type="ECO:0000256" key="5">
    <source>
        <dbReference type="ARBA" id="ARBA00040994"/>
    </source>
</evidence>
<keyword evidence="3" id="KW-0677">Repeat</keyword>
<keyword evidence="2" id="KW-0853">WD repeat</keyword>
<dbReference type="OrthoDB" id="6777563at2759"/>
<keyword evidence="4" id="KW-0966">Cell projection</keyword>
<reference evidence="6 7" key="1">
    <citation type="submission" date="2017-03" db="EMBL/GenBank/DDBJ databases">
        <title>Genome of the blue death feigning beetle - Asbolus verrucosus.</title>
        <authorList>
            <person name="Rider S.D."/>
        </authorList>
    </citation>
    <scope>NUCLEOTIDE SEQUENCE [LARGE SCALE GENOMIC DNA]</scope>
    <source>
        <strain evidence="6">Butters</strain>
        <tissue evidence="6">Head and leg muscle</tissue>
    </source>
</reference>
<evidence type="ECO:0000256" key="2">
    <source>
        <dbReference type="ARBA" id="ARBA00022574"/>
    </source>
</evidence>
<dbReference type="InterPro" id="IPR015943">
    <property type="entry name" value="WD40/YVTN_repeat-like_dom_sf"/>
</dbReference>
<dbReference type="STRING" id="1661398.A0A482V9G1"/>
<evidence type="ECO:0000313" key="7">
    <source>
        <dbReference type="Proteomes" id="UP000292052"/>
    </source>
</evidence>
<name>A0A482V9G1_ASBVE</name>
<dbReference type="InterPro" id="IPR036322">
    <property type="entry name" value="WD40_repeat_dom_sf"/>
</dbReference>
<dbReference type="InterPro" id="IPR050630">
    <property type="entry name" value="WD_repeat_EMAP"/>
</dbReference>
<dbReference type="SMART" id="SM00320">
    <property type="entry name" value="WD40"/>
    <property type="match status" value="3"/>
</dbReference>
<dbReference type="GO" id="GO:0031514">
    <property type="term" value="C:motile cilium"/>
    <property type="evidence" value="ECO:0007669"/>
    <property type="project" value="TreeGrafter"/>
</dbReference>
<dbReference type="InterPro" id="IPR001680">
    <property type="entry name" value="WD40_rpt"/>
</dbReference>
<organism evidence="6 7">
    <name type="scientific">Asbolus verrucosus</name>
    <name type="common">Desert ironclad beetle</name>
    <dbReference type="NCBI Taxonomy" id="1661398"/>
    <lineage>
        <taxon>Eukaryota</taxon>
        <taxon>Metazoa</taxon>
        <taxon>Ecdysozoa</taxon>
        <taxon>Arthropoda</taxon>
        <taxon>Hexapoda</taxon>
        <taxon>Insecta</taxon>
        <taxon>Pterygota</taxon>
        <taxon>Neoptera</taxon>
        <taxon>Endopterygota</taxon>
        <taxon>Coleoptera</taxon>
        <taxon>Polyphaga</taxon>
        <taxon>Cucujiformia</taxon>
        <taxon>Tenebrionidae</taxon>
        <taxon>Pimeliinae</taxon>
        <taxon>Asbolus</taxon>
    </lineage>
</organism>
<evidence type="ECO:0000256" key="3">
    <source>
        <dbReference type="ARBA" id="ARBA00022737"/>
    </source>
</evidence>
<evidence type="ECO:0000256" key="1">
    <source>
        <dbReference type="ARBA" id="ARBA00004138"/>
    </source>
</evidence>
<proteinExistence type="predicted"/>
<accession>A0A482V9G1</accession>
<comment type="subcellular location">
    <subcellularLocation>
        <location evidence="1">Cell projection</location>
        <location evidence="1">Cilium</location>
    </subcellularLocation>
</comment>
<protein>
    <recommendedName>
        <fullName evidence="5">Cilia- and flagella-associated protein 251</fullName>
    </recommendedName>
</protein>
<dbReference type="Proteomes" id="UP000292052">
    <property type="component" value="Unassembled WGS sequence"/>
</dbReference>
<dbReference type="SUPFAM" id="SSF50978">
    <property type="entry name" value="WD40 repeat-like"/>
    <property type="match status" value="1"/>
</dbReference>
<feature type="non-terminal residue" evidence="6">
    <location>
        <position position="732"/>
    </location>
</feature>
<evidence type="ECO:0000313" key="6">
    <source>
        <dbReference type="EMBL" id="RZB39895.1"/>
    </source>
</evidence>
<keyword evidence="7" id="KW-1185">Reference proteome</keyword>
<evidence type="ECO:0000256" key="4">
    <source>
        <dbReference type="ARBA" id="ARBA00023273"/>
    </source>
</evidence>
<gene>
    <name evidence="6" type="ORF">BDFB_007498</name>
</gene>
<dbReference type="PANTHER" id="PTHR13720">
    <property type="entry name" value="WD-40 REPEAT PROTEIN"/>
    <property type="match status" value="1"/>
</dbReference>
<dbReference type="EMBL" id="QDEB01124275">
    <property type="protein sequence ID" value="RZB39895.1"/>
    <property type="molecule type" value="Genomic_DNA"/>
</dbReference>
<dbReference type="Pfam" id="PF00400">
    <property type="entry name" value="WD40"/>
    <property type="match status" value="1"/>
</dbReference>
<sequence>MSNSPTVETKQTKSEAQWFSDVGVDFSLFNLLINQNKDLGPEVLKDPKYDSLLNPFEMKWTFGFDVTVPVINLTDENRRQIFYTAANTGILYDYCKKEMVHFRGHQHRIISASADKTGKWVATADSGKDNVIMVWDTHTCAIVWTIFNYPNSENDLLRIALSPSAKLLITISNENDNTIDFWLWTYGKDKPDDSYTDDHNLGAPKAIEFHPNNEDHIMIVFEKAVFFFHWDHEKRKASAPATPKSSYTKGIGLYTDGTYVDLCHEAFVSTTKGNVLVFGNTIFAKNFDSEEGMDNNKMFVKCIKTSKGNVTCITSIDDVIATGDSTGTIMFFDKRLKLLYWFSRHLTKPICTISFKLCPRTYKLDYSKNIRDSNEDHYVIPDCQDRSEEYEILMTKTIPEDATLAKRPFITRDHFISTLDGTIYMMYLPKKRFIPLFPTADSNVAAIDVHDEKPYITIAYAKGRIIVFNYETHEEVISTILPDTDGDSTITALKYSSQCLHLACGKSNGELWLLQPALLAQIYVEPFQFSTKKVMKIVFSQSSLQMAYYDENMTIFGFYYDPESEDWVFKGKVRSHYKDICNILFLNEEPYGLYTMGKDRHLIKYTDLVAEYLLMREEEIDISIRDRIEQKDIPVYFIPYPKRKFSKSGYFLLVDDKHKFKILSIRTNMCTAVYLGPAYGCFQNNPVQKMEFIPKHSQRYLVFMTKKQIGIQLLPIDGNPYKYVGCLGHPEE</sequence>
<dbReference type="Gene3D" id="2.130.10.10">
    <property type="entry name" value="YVTN repeat-like/Quinoprotein amine dehydrogenase"/>
    <property type="match status" value="2"/>
</dbReference>
<dbReference type="PANTHER" id="PTHR13720:SF13">
    <property type="entry name" value="CILIA- AND FLAGELLA-ASSOCIATED PROTEIN 251"/>
    <property type="match status" value="1"/>
</dbReference>
<comment type="caution">
    <text evidence="6">The sequence shown here is derived from an EMBL/GenBank/DDBJ whole genome shotgun (WGS) entry which is preliminary data.</text>
</comment>